<dbReference type="EMBL" id="JYDP01000036">
    <property type="protein sequence ID" value="KRZ12944.1"/>
    <property type="molecule type" value="Genomic_DNA"/>
</dbReference>
<dbReference type="AlphaFoldDB" id="A0A0V1HRP7"/>
<feature type="region of interest" description="Disordered" evidence="1">
    <location>
        <begin position="92"/>
        <end position="117"/>
    </location>
</feature>
<reference evidence="2 3" key="1">
    <citation type="submission" date="2015-01" db="EMBL/GenBank/DDBJ databases">
        <title>Evolution of Trichinella species and genotypes.</title>
        <authorList>
            <person name="Korhonen P.K."/>
            <person name="Edoardo P."/>
            <person name="Giuseppe L.R."/>
            <person name="Gasser R.B."/>
        </authorList>
    </citation>
    <scope>NUCLEOTIDE SEQUENCE [LARGE SCALE GENOMIC DNA]</scope>
    <source>
        <strain evidence="2">ISS1029</strain>
    </source>
</reference>
<comment type="caution">
    <text evidence="2">The sequence shown here is derived from an EMBL/GenBank/DDBJ whole genome shotgun (WGS) entry which is preliminary data.</text>
</comment>
<dbReference type="Proteomes" id="UP000055024">
    <property type="component" value="Unassembled WGS sequence"/>
</dbReference>
<name>A0A0V1HRP7_9BILA</name>
<evidence type="ECO:0000256" key="1">
    <source>
        <dbReference type="SAM" id="MobiDB-lite"/>
    </source>
</evidence>
<gene>
    <name evidence="2" type="ORF">T11_8971</name>
</gene>
<protein>
    <submittedName>
        <fullName evidence="2">Uncharacterized protein</fullName>
    </submittedName>
</protein>
<accession>A0A0V1HRP7</accession>
<dbReference type="OrthoDB" id="5920744at2759"/>
<keyword evidence="3" id="KW-1185">Reference proteome</keyword>
<evidence type="ECO:0000313" key="3">
    <source>
        <dbReference type="Proteomes" id="UP000055024"/>
    </source>
</evidence>
<proteinExistence type="predicted"/>
<sequence>MSGQRSRRRRQLGCVNSTGRINMRGKSQLGRIVGEQTGVQVLEVEFCRHLALKPPLTPIQVRMLLIGIVSGNCEEQCKVKLGSELQLLLEKKKRHNSTNNNKPKPKALSTGEKDRLGVNGENKREVGIVLPGNRTDRLPHGSGDGQLARPRRQALFRTVRNESTSIIIISSSSSSGRIITSLSVYNCEAKPLAKMFNSSKQQPLPTNIQAVTDWIVLLNVVLLPPLVYSRAHNPTLGCVWAKKDCASATGDRRRTLECDKCVWLGNVQSAN</sequence>
<organism evidence="2 3">
    <name type="scientific">Trichinella zimbabwensis</name>
    <dbReference type="NCBI Taxonomy" id="268475"/>
    <lineage>
        <taxon>Eukaryota</taxon>
        <taxon>Metazoa</taxon>
        <taxon>Ecdysozoa</taxon>
        <taxon>Nematoda</taxon>
        <taxon>Enoplea</taxon>
        <taxon>Dorylaimia</taxon>
        <taxon>Trichinellida</taxon>
        <taxon>Trichinellidae</taxon>
        <taxon>Trichinella</taxon>
    </lineage>
</organism>
<evidence type="ECO:0000313" key="2">
    <source>
        <dbReference type="EMBL" id="KRZ12944.1"/>
    </source>
</evidence>